<keyword evidence="7" id="KW-0963">Cytoplasm</keyword>
<comment type="catalytic activity">
    <reaction evidence="26">
        <text>nonan-2-one + NADP(+) = (3E)-nonen-2-one + NADPH + H(+)</text>
        <dbReference type="Rhea" id="RHEA:50616"/>
        <dbReference type="ChEBI" id="CHEBI:15378"/>
        <dbReference type="ChEBI" id="CHEBI:57783"/>
        <dbReference type="ChEBI" id="CHEBI:58349"/>
        <dbReference type="ChEBI" id="CHEBI:77927"/>
        <dbReference type="ChEBI" id="CHEBI:133457"/>
    </reaction>
    <physiologicalReaction direction="right-to-left" evidence="26">
        <dbReference type="Rhea" id="RHEA:50618"/>
    </physiologicalReaction>
</comment>
<dbReference type="InterPro" id="IPR011032">
    <property type="entry name" value="GroES-like_sf"/>
</dbReference>
<dbReference type="PANTHER" id="PTHR43205:SF7">
    <property type="entry name" value="PROSTAGLANDIN REDUCTASE 1"/>
    <property type="match status" value="1"/>
</dbReference>
<evidence type="ECO:0000256" key="19">
    <source>
        <dbReference type="ARBA" id="ARBA00033119"/>
    </source>
</evidence>
<protein>
    <recommendedName>
        <fullName evidence="6">Prostaglandin reductase 1</fullName>
        <ecNumber evidence="4">1.3.1.48</ecNumber>
        <ecNumber evidence="5">1.3.1.74</ecNumber>
    </recommendedName>
    <alternativeName>
        <fullName evidence="19">15-oxoprostaglandin 13-reductase</fullName>
    </alternativeName>
    <alternativeName>
        <fullName evidence="17">Dithiolethione-inducible gene 1 protein</fullName>
    </alternativeName>
    <alternativeName>
        <fullName evidence="16">Leukotriene B4 12-hydroxydehydrogenase</fullName>
    </alternativeName>
    <alternativeName>
        <fullName evidence="18">NAD(P)H-dependent alkenal/one oxidoreductase</fullName>
    </alternativeName>
</protein>
<organism evidence="36 37">
    <name type="scientific">Asbolus verrucosus</name>
    <name type="common">Desert ironclad beetle</name>
    <dbReference type="NCBI Taxonomy" id="1661398"/>
    <lineage>
        <taxon>Eukaryota</taxon>
        <taxon>Metazoa</taxon>
        <taxon>Ecdysozoa</taxon>
        <taxon>Arthropoda</taxon>
        <taxon>Hexapoda</taxon>
        <taxon>Insecta</taxon>
        <taxon>Pterygota</taxon>
        <taxon>Neoptera</taxon>
        <taxon>Endopterygota</taxon>
        <taxon>Coleoptera</taxon>
        <taxon>Polyphaga</taxon>
        <taxon>Cucujiformia</taxon>
        <taxon>Tenebrionidae</taxon>
        <taxon>Pimeliinae</taxon>
        <taxon>Asbolus</taxon>
    </lineage>
</organism>
<evidence type="ECO:0000256" key="17">
    <source>
        <dbReference type="ARBA" id="ARBA00032255"/>
    </source>
</evidence>
<evidence type="ECO:0000256" key="27">
    <source>
        <dbReference type="ARBA" id="ARBA00048290"/>
    </source>
</evidence>
<evidence type="ECO:0000256" key="28">
    <source>
        <dbReference type="ARBA" id="ARBA00048387"/>
    </source>
</evidence>
<evidence type="ECO:0000256" key="11">
    <source>
        <dbReference type="ARBA" id="ARBA00022857"/>
    </source>
</evidence>
<keyword evidence="13" id="KW-0560">Oxidoreductase</keyword>
<dbReference type="SUPFAM" id="SSF51735">
    <property type="entry name" value="NAD(P)-binding Rossmann-fold domains"/>
    <property type="match status" value="1"/>
</dbReference>
<name>A0A482V8P2_ASBVE</name>
<evidence type="ECO:0000256" key="9">
    <source>
        <dbReference type="ARBA" id="ARBA00022553"/>
    </source>
</evidence>
<dbReference type="InterPro" id="IPR014190">
    <property type="entry name" value="PTGR1"/>
</dbReference>
<comment type="catalytic activity">
    <reaction evidence="32">
        <text>13,14-dihydro-15-oxo-prostaglandin E1 + NADP(+) = 15-oxoprostaglandin E1 + NADPH + H(+)</text>
        <dbReference type="Rhea" id="RHEA:50584"/>
        <dbReference type="ChEBI" id="CHEBI:15378"/>
        <dbReference type="ChEBI" id="CHEBI:57401"/>
        <dbReference type="ChEBI" id="CHEBI:57783"/>
        <dbReference type="ChEBI" id="CHEBI:58349"/>
        <dbReference type="ChEBI" id="CHEBI:133408"/>
    </reaction>
    <physiologicalReaction direction="right-to-left" evidence="32">
        <dbReference type="Rhea" id="RHEA:50586"/>
    </physiologicalReaction>
</comment>
<keyword evidence="12" id="KW-0007">Acetylation</keyword>
<evidence type="ECO:0000259" key="35">
    <source>
        <dbReference type="SMART" id="SM00829"/>
    </source>
</evidence>
<dbReference type="InterPro" id="IPR020843">
    <property type="entry name" value="ER"/>
</dbReference>
<accession>A0A482V8P2</accession>
<comment type="subcellular location">
    <subcellularLocation>
        <location evidence="1">Cytoplasm</location>
    </subcellularLocation>
</comment>
<comment type="similarity">
    <text evidence="2">Belongs to the NADP-dependent oxidoreductase L4BD family.</text>
</comment>
<comment type="catalytic activity">
    <reaction evidence="34">
        <text>hexanal + NADP(+) = (E)-hex-2-enal + NADPH + H(+)</text>
        <dbReference type="Rhea" id="RHEA:50776"/>
        <dbReference type="ChEBI" id="CHEBI:15378"/>
        <dbReference type="ChEBI" id="CHEBI:28913"/>
        <dbReference type="ChEBI" id="CHEBI:57783"/>
        <dbReference type="ChEBI" id="CHEBI:58349"/>
        <dbReference type="ChEBI" id="CHEBI:88528"/>
    </reaction>
    <physiologicalReaction direction="right-to-left" evidence="34">
        <dbReference type="Rhea" id="RHEA:50778"/>
    </physiologicalReaction>
</comment>
<evidence type="ECO:0000256" key="7">
    <source>
        <dbReference type="ARBA" id="ARBA00022490"/>
    </source>
</evidence>
<comment type="catalytic activity">
    <reaction evidence="27">
        <text>13,14-dihydro-15-oxo-PGF2alpha + NADP(+) = 15-oxoprostaglandin F2alpha + NADPH + H(+)</text>
        <dbReference type="Rhea" id="RHEA:50588"/>
        <dbReference type="ChEBI" id="CHEBI:15378"/>
        <dbReference type="ChEBI" id="CHEBI:57783"/>
        <dbReference type="ChEBI" id="CHEBI:58349"/>
        <dbReference type="ChEBI" id="CHEBI:133374"/>
        <dbReference type="ChEBI" id="CHEBI:133409"/>
    </reaction>
    <physiologicalReaction direction="right-to-left" evidence="27">
        <dbReference type="Rhea" id="RHEA:50590"/>
    </physiologicalReaction>
</comment>
<dbReference type="GO" id="GO:0006693">
    <property type="term" value="P:prostaglandin metabolic process"/>
    <property type="evidence" value="ECO:0007669"/>
    <property type="project" value="UniProtKB-KW"/>
</dbReference>
<feature type="domain" description="Enoyl reductase (ER)" evidence="35">
    <location>
        <begin position="19"/>
        <end position="327"/>
    </location>
</feature>
<evidence type="ECO:0000256" key="14">
    <source>
        <dbReference type="ARBA" id="ARBA00023098"/>
    </source>
</evidence>
<dbReference type="EMBL" id="QDEB01127020">
    <property type="protein sequence ID" value="RZB39601.1"/>
    <property type="molecule type" value="Genomic_DNA"/>
</dbReference>
<keyword evidence="37" id="KW-1185">Reference proteome</keyword>
<evidence type="ECO:0000256" key="30">
    <source>
        <dbReference type="ARBA" id="ARBA00048953"/>
    </source>
</evidence>
<evidence type="ECO:0000256" key="10">
    <source>
        <dbReference type="ARBA" id="ARBA00022832"/>
    </source>
</evidence>
<evidence type="ECO:0000256" key="31">
    <source>
        <dbReference type="ARBA" id="ARBA00049068"/>
    </source>
</evidence>
<dbReference type="Pfam" id="PF00107">
    <property type="entry name" value="ADH_zinc_N"/>
    <property type="match status" value="1"/>
</dbReference>
<comment type="caution">
    <text evidence="36">The sequence shown here is derived from an EMBL/GenBank/DDBJ whole genome shotgun (WGS) entry which is preliminary data.</text>
</comment>
<dbReference type="Gene3D" id="3.90.180.10">
    <property type="entry name" value="Medium-chain alcohol dehydrogenases, catalytic domain"/>
    <property type="match status" value="1"/>
</dbReference>
<evidence type="ECO:0000256" key="23">
    <source>
        <dbReference type="ARBA" id="ARBA00047871"/>
    </source>
</evidence>
<comment type="subunit">
    <text evidence="3">Monomer or homodimer.</text>
</comment>
<dbReference type="SUPFAM" id="SSF50129">
    <property type="entry name" value="GroES-like"/>
    <property type="match status" value="1"/>
</dbReference>
<dbReference type="InterPro" id="IPR013149">
    <property type="entry name" value="ADH-like_C"/>
</dbReference>
<evidence type="ECO:0000256" key="29">
    <source>
        <dbReference type="ARBA" id="ARBA00048591"/>
    </source>
</evidence>
<comment type="catalytic activity">
    <reaction evidence="21">
        <text>decanal + NADP(+) = (2E)-decenal + NADPH + H(+)</text>
        <dbReference type="Rhea" id="RHEA:50612"/>
        <dbReference type="ChEBI" id="CHEBI:15378"/>
        <dbReference type="ChEBI" id="CHEBI:31457"/>
        <dbReference type="ChEBI" id="CHEBI:57783"/>
        <dbReference type="ChEBI" id="CHEBI:58349"/>
        <dbReference type="ChEBI" id="CHEBI:133455"/>
    </reaction>
    <physiologicalReaction direction="right-to-left" evidence="21">
        <dbReference type="Rhea" id="RHEA:50614"/>
    </physiologicalReaction>
</comment>
<evidence type="ECO:0000313" key="36">
    <source>
        <dbReference type="EMBL" id="RZB39601.1"/>
    </source>
</evidence>
<dbReference type="FunFam" id="3.40.50.720:FF:000121">
    <property type="entry name" value="Prostaglandin reductase 2"/>
    <property type="match status" value="1"/>
</dbReference>
<evidence type="ECO:0000256" key="4">
    <source>
        <dbReference type="ARBA" id="ARBA00011981"/>
    </source>
</evidence>
<reference evidence="36 37" key="1">
    <citation type="submission" date="2017-03" db="EMBL/GenBank/DDBJ databases">
        <title>Genome of the blue death feigning beetle - Asbolus verrucosus.</title>
        <authorList>
            <person name="Rider S.D."/>
        </authorList>
    </citation>
    <scope>NUCLEOTIDE SEQUENCE [LARGE SCALE GENOMIC DNA]</scope>
    <source>
        <strain evidence="36">Butters</strain>
        <tissue evidence="36">Head and leg muscle</tissue>
    </source>
</reference>
<comment type="catalytic activity">
    <reaction evidence="28">
        <text>4-hydroxynonanal + NADP(+) = (E)-4-hydroxynon-2-enal + NADPH + H(+)</text>
        <dbReference type="Rhea" id="RHEA:64736"/>
        <dbReference type="ChEBI" id="CHEBI:15378"/>
        <dbReference type="ChEBI" id="CHEBI:57783"/>
        <dbReference type="ChEBI" id="CHEBI:58349"/>
        <dbReference type="ChEBI" id="CHEBI:58968"/>
        <dbReference type="ChEBI" id="CHEBI:156112"/>
    </reaction>
    <physiologicalReaction direction="right-to-left" evidence="28">
        <dbReference type="Rhea" id="RHEA:64738"/>
    </physiologicalReaction>
</comment>
<comment type="catalytic activity">
    <reaction evidence="23">
        <text>leukotriene B4 + NADP(+) = 12-oxo-leukotriene B4 + NADPH + H(+)</text>
        <dbReference type="Rhea" id="RHEA:50608"/>
        <dbReference type="ChEBI" id="CHEBI:15378"/>
        <dbReference type="ChEBI" id="CHEBI:57461"/>
        <dbReference type="ChEBI" id="CHEBI:57783"/>
        <dbReference type="ChEBI" id="CHEBI:58349"/>
        <dbReference type="ChEBI" id="CHEBI:133309"/>
    </reaction>
    <physiologicalReaction direction="left-to-right" evidence="23">
        <dbReference type="Rhea" id="RHEA:50609"/>
    </physiologicalReaction>
</comment>
<evidence type="ECO:0000256" key="16">
    <source>
        <dbReference type="ARBA" id="ARBA00031851"/>
    </source>
</evidence>
<evidence type="ECO:0000256" key="25">
    <source>
        <dbReference type="ARBA" id="ARBA00047903"/>
    </source>
</evidence>
<dbReference type="AlphaFoldDB" id="A0A482V8P2"/>
<keyword evidence="8" id="KW-0644">Prostaglandin metabolism</keyword>
<comment type="catalytic activity">
    <reaction evidence="22">
        <text>pentan-2-one + NADP(+) = (E)-pent-3-en-2-one + NADPH + H(+)</text>
        <dbReference type="Rhea" id="RHEA:50788"/>
        <dbReference type="ChEBI" id="CHEBI:15378"/>
        <dbReference type="ChEBI" id="CHEBI:16472"/>
        <dbReference type="ChEBI" id="CHEBI:57783"/>
        <dbReference type="ChEBI" id="CHEBI:58349"/>
        <dbReference type="ChEBI" id="CHEBI:145276"/>
    </reaction>
    <physiologicalReaction direction="right-to-left" evidence="22">
        <dbReference type="Rhea" id="RHEA:50790"/>
    </physiologicalReaction>
</comment>
<evidence type="ECO:0000256" key="13">
    <source>
        <dbReference type="ARBA" id="ARBA00023002"/>
    </source>
</evidence>
<keyword evidence="15" id="KW-0379">Hydroxylation</keyword>
<dbReference type="OrthoDB" id="809632at2759"/>
<sequence>MVKAKFFKITKIFEGEIKETDLTLEEEELPPIEDGEFLVEALYLSIDPYMRAIAKSYTPGQVMIGSQVARVIESRDPSYPLGTTIVGHLGWRTHTIVKEPSNHGVYIVPDFGNLPISLSLGVLGRTGIAAYFGFVDICKPVEGDTVVVTAAAGAVGHQVGQIAKILGCRVIGIAGTEEKIKWLKSIGFDYVINYKTTPNLAEELQKAAPKGIDCYFDNVGGETSSIIMNQMNQGGRVSVCGAISSYNAKVPIRASIVQPAIVQKQLELKGFVSNQFLDRTMDGIKQNLQWVKEGKLKYRETITDGFENATRALIGVIRGENFGKALVRVKTSHVANESVDFSNALNKFKKLSR</sequence>
<evidence type="ECO:0000256" key="34">
    <source>
        <dbReference type="ARBA" id="ARBA00049368"/>
    </source>
</evidence>
<comment type="catalytic activity">
    <reaction evidence="31">
        <text>(5S,12S)-dihydroxy-(6E,10E,12E,14Z)-eicosatetraenoate + NADP(+) = 12-oxo-(5S)-hydroxy-(6E,8E,10E,14Z)-eicosatetraenoate + NADPH + H(+)</text>
        <dbReference type="Rhea" id="RHEA:51212"/>
        <dbReference type="ChEBI" id="CHEBI:15378"/>
        <dbReference type="ChEBI" id="CHEBI:57783"/>
        <dbReference type="ChEBI" id="CHEBI:58349"/>
        <dbReference type="ChEBI" id="CHEBI:133974"/>
        <dbReference type="ChEBI" id="CHEBI:133975"/>
    </reaction>
    <physiologicalReaction direction="left-to-right" evidence="31">
        <dbReference type="Rhea" id="RHEA:51213"/>
    </physiologicalReaction>
</comment>
<evidence type="ECO:0000313" key="37">
    <source>
        <dbReference type="Proteomes" id="UP000292052"/>
    </source>
</evidence>
<dbReference type="GO" id="GO:0032440">
    <property type="term" value="F:2-alkenal reductase [NAD(P)H] activity"/>
    <property type="evidence" value="ECO:0007669"/>
    <property type="project" value="UniProtKB-EC"/>
</dbReference>
<dbReference type="EC" id="1.3.1.48" evidence="4"/>
<keyword evidence="10" id="KW-0276">Fatty acid metabolism</keyword>
<evidence type="ECO:0000256" key="8">
    <source>
        <dbReference type="ARBA" id="ARBA00022501"/>
    </source>
</evidence>
<evidence type="ECO:0000256" key="15">
    <source>
        <dbReference type="ARBA" id="ARBA00023278"/>
    </source>
</evidence>
<comment type="catalytic activity">
    <reaction evidence="29">
        <text>20-hydroxy-leukotriene B4 + NADP(+) = 12-oxo-20-hydroxy-leukotriene B4 + NADPH + H(+)</text>
        <dbReference type="Rhea" id="RHEA:51208"/>
        <dbReference type="ChEBI" id="CHEBI:15378"/>
        <dbReference type="ChEBI" id="CHEBI:57460"/>
        <dbReference type="ChEBI" id="CHEBI:57783"/>
        <dbReference type="ChEBI" id="CHEBI:58349"/>
        <dbReference type="ChEBI" id="CHEBI:133346"/>
    </reaction>
    <physiologicalReaction direction="left-to-right" evidence="29">
        <dbReference type="Rhea" id="RHEA:51209"/>
    </physiologicalReaction>
</comment>
<dbReference type="Gene3D" id="3.40.50.720">
    <property type="entry name" value="NAD(P)-binding Rossmann-like Domain"/>
    <property type="match status" value="1"/>
</dbReference>
<evidence type="ECO:0000256" key="18">
    <source>
        <dbReference type="ARBA" id="ARBA00032297"/>
    </source>
</evidence>
<evidence type="ECO:0000256" key="1">
    <source>
        <dbReference type="ARBA" id="ARBA00004496"/>
    </source>
</evidence>
<dbReference type="STRING" id="1661398.A0A482V8P2"/>
<dbReference type="InterPro" id="IPR045010">
    <property type="entry name" value="MDR_fam"/>
</dbReference>
<evidence type="ECO:0000256" key="33">
    <source>
        <dbReference type="ARBA" id="ARBA00049179"/>
    </source>
</evidence>
<dbReference type="EC" id="1.3.1.74" evidence="5"/>
<dbReference type="Pfam" id="PF16884">
    <property type="entry name" value="ADH_N_2"/>
    <property type="match status" value="1"/>
</dbReference>
<dbReference type="GO" id="GO:0005737">
    <property type="term" value="C:cytoplasm"/>
    <property type="evidence" value="ECO:0007669"/>
    <property type="project" value="UniProtKB-SubCell"/>
</dbReference>
<keyword evidence="14" id="KW-0443">Lipid metabolism</keyword>
<evidence type="ECO:0000256" key="26">
    <source>
        <dbReference type="ARBA" id="ARBA00048066"/>
    </source>
</evidence>
<evidence type="ECO:0000256" key="20">
    <source>
        <dbReference type="ARBA" id="ARBA00047461"/>
    </source>
</evidence>
<evidence type="ECO:0000256" key="22">
    <source>
        <dbReference type="ARBA" id="ARBA00047742"/>
    </source>
</evidence>
<evidence type="ECO:0000256" key="12">
    <source>
        <dbReference type="ARBA" id="ARBA00022990"/>
    </source>
</evidence>
<comment type="catalytic activity">
    <reaction evidence="30">
        <text>6-trans-leukotriene B4 + NADP(+) = 12-oxo-(5S)-hydroxy-(6E,8E,10E,14Z)-eicosatetraenoate + NADPH + H(+)</text>
        <dbReference type="Rhea" id="RHEA:51204"/>
        <dbReference type="ChEBI" id="CHEBI:15378"/>
        <dbReference type="ChEBI" id="CHEBI:57783"/>
        <dbReference type="ChEBI" id="CHEBI:58349"/>
        <dbReference type="ChEBI" id="CHEBI:90723"/>
        <dbReference type="ChEBI" id="CHEBI:133974"/>
    </reaction>
    <physiologicalReaction direction="left-to-right" evidence="30">
        <dbReference type="Rhea" id="RHEA:51205"/>
    </physiologicalReaction>
</comment>
<proteinExistence type="inferred from homology"/>
<dbReference type="CDD" id="cd08294">
    <property type="entry name" value="leukotriene_B4_DH_like"/>
    <property type="match status" value="1"/>
</dbReference>
<evidence type="ECO:0000256" key="3">
    <source>
        <dbReference type="ARBA" id="ARBA00011852"/>
    </source>
</evidence>
<keyword evidence="9" id="KW-0597">Phosphoprotein</keyword>
<keyword evidence="11" id="KW-0521">NADP</keyword>
<evidence type="ECO:0000256" key="6">
    <source>
        <dbReference type="ARBA" id="ARBA00020651"/>
    </source>
</evidence>
<dbReference type="SMART" id="SM00829">
    <property type="entry name" value="PKS_ER"/>
    <property type="match status" value="1"/>
</dbReference>
<gene>
    <name evidence="36" type="ORF">BDFB_009544</name>
</gene>
<dbReference type="GO" id="GO:0047522">
    <property type="term" value="F:15-oxoprostaglandin 13-reductase [NAD(P)+] activity"/>
    <property type="evidence" value="ECO:0007669"/>
    <property type="project" value="UniProtKB-EC"/>
</dbReference>
<evidence type="ECO:0000256" key="21">
    <source>
        <dbReference type="ARBA" id="ARBA00047617"/>
    </source>
</evidence>
<comment type="catalytic activity">
    <reaction evidence="20">
        <text>octanal + NADP(+) = (2E)-octenal + NADPH + H(+)</text>
        <dbReference type="Rhea" id="RHEA:50780"/>
        <dbReference type="ChEBI" id="CHEBI:15378"/>
        <dbReference type="ChEBI" id="CHEBI:17935"/>
        <dbReference type="ChEBI" id="CHEBI:57783"/>
        <dbReference type="ChEBI" id="CHEBI:58349"/>
        <dbReference type="ChEBI" id="CHEBI:61748"/>
    </reaction>
    <physiologicalReaction direction="right-to-left" evidence="20">
        <dbReference type="Rhea" id="RHEA:50782"/>
    </physiologicalReaction>
</comment>
<comment type="catalytic activity">
    <reaction evidence="24">
        <text>13,14-dihydro-15-oxo-prostaglandin F1alpha + NADP(+) = 15-oxoprostaglandin F1alpha + NADPH + H(+)</text>
        <dbReference type="Rhea" id="RHEA:50592"/>
        <dbReference type="ChEBI" id="CHEBI:15378"/>
        <dbReference type="ChEBI" id="CHEBI:57783"/>
        <dbReference type="ChEBI" id="CHEBI:58349"/>
        <dbReference type="ChEBI" id="CHEBI:79072"/>
        <dbReference type="ChEBI" id="CHEBI:133411"/>
    </reaction>
    <physiologicalReaction direction="right-to-left" evidence="24">
        <dbReference type="Rhea" id="RHEA:50594"/>
    </physiologicalReaction>
</comment>
<comment type="catalytic activity">
    <reaction evidence="25">
        <text>dodecanal + NADP(+) = (2E)-dodecenal + NADPH + H(+)</text>
        <dbReference type="Rhea" id="RHEA:50784"/>
        <dbReference type="ChEBI" id="CHEBI:15378"/>
        <dbReference type="ChEBI" id="CHEBI:27836"/>
        <dbReference type="ChEBI" id="CHEBI:57783"/>
        <dbReference type="ChEBI" id="CHEBI:58349"/>
        <dbReference type="ChEBI" id="CHEBI:133741"/>
    </reaction>
    <physiologicalReaction direction="right-to-left" evidence="25">
        <dbReference type="Rhea" id="RHEA:50786"/>
    </physiologicalReaction>
</comment>
<comment type="catalytic activity">
    <reaction evidence="33">
        <text>an n-alkanal + NADP(+) = an alk-2-enal + NADPH + H(+)</text>
        <dbReference type="Rhea" id="RHEA:13737"/>
        <dbReference type="ChEBI" id="CHEBI:12834"/>
        <dbReference type="ChEBI" id="CHEBI:13757"/>
        <dbReference type="ChEBI" id="CHEBI:15378"/>
        <dbReference type="ChEBI" id="CHEBI:57783"/>
        <dbReference type="ChEBI" id="CHEBI:58349"/>
        <dbReference type="EC" id="1.3.1.74"/>
    </reaction>
    <physiologicalReaction direction="right-to-left" evidence="33">
        <dbReference type="Rhea" id="RHEA:13739"/>
    </physiologicalReaction>
</comment>
<dbReference type="InterPro" id="IPR036291">
    <property type="entry name" value="NAD(P)-bd_dom_sf"/>
</dbReference>
<evidence type="ECO:0000256" key="5">
    <source>
        <dbReference type="ARBA" id="ARBA00012410"/>
    </source>
</evidence>
<evidence type="ECO:0000256" key="32">
    <source>
        <dbReference type="ARBA" id="ARBA00049070"/>
    </source>
</evidence>
<dbReference type="Proteomes" id="UP000292052">
    <property type="component" value="Unassembled WGS sequence"/>
</dbReference>
<evidence type="ECO:0000256" key="2">
    <source>
        <dbReference type="ARBA" id="ARBA00010460"/>
    </source>
</evidence>
<evidence type="ECO:0000256" key="24">
    <source>
        <dbReference type="ARBA" id="ARBA00047878"/>
    </source>
</evidence>
<dbReference type="InterPro" id="IPR041694">
    <property type="entry name" value="ADH_N_2"/>
</dbReference>
<dbReference type="PANTHER" id="PTHR43205">
    <property type="entry name" value="PROSTAGLANDIN REDUCTASE"/>
    <property type="match status" value="1"/>
</dbReference>